<dbReference type="Proteomes" id="UP000559404">
    <property type="component" value="Unassembled WGS sequence"/>
</dbReference>
<evidence type="ECO:0000313" key="2">
    <source>
        <dbReference type="EMBL" id="MBA4612958.1"/>
    </source>
</evidence>
<evidence type="ECO:0000313" key="3">
    <source>
        <dbReference type="Proteomes" id="UP000559404"/>
    </source>
</evidence>
<dbReference type="PANTHER" id="PTHR42899:SF1">
    <property type="entry name" value="SPERMATOGENESIS-ASSOCIATED PROTEIN 20"/>
    <property type="match status" value="1"/>
</dbReference>
<dbReference type="PIRSF" id="PIRSF006402">
    <property type="entry name" value="UCP006402_thioredoxin"/>
    <property type="match status" value="1"/>
</dbReference>
<sequence>MSDNRLADTTSPYLLQHKDNPVAWRPWGREALEEARAADKPILLSIGYASCHWCHVMAHESFEDEAVAEVMNRHFINIKVDREERPDVDQIYMSALHALGEQGGWPLTMFLTSEAEPFWGGTYFPRHARWGRPGFIDVLEAVARAYRTDRKRIDGNRTALMTELTRTAERSGAPALPRGLVAQASARLAAMIDPQHGGIRGAPKFPQSAVMELIWRGGLRQDSPDHKALCLTSLVQMSQGGIYDHIGGGLARYSVDERWLVPHFEKMLYDNAQYLSDLARAHNATGQDLFRRRIEETIGWLEREMAVEGGFAASLDADSEGEEGKYYVWTPTEISDLLGEKAAIAFKRIYDITPAGNFEGCNIPNRLDTDQIPSPPIDEDTLAEWRQTLLRARQTRIAPARDDKILTDWNGLTIAGLAEAANSVSRESWRDLAMSAYRFIMTTMSDRQGRLAHAYRDGRKTRPGFASDHAAMMKAAIALAETATDDAEAEALINDATSLADRLQQDYAHAQGGYYLTAAAADDLILRPYTANDEATPNANAVAAEALIRLWHLTGDDIYRARADAIFAAFASGITRNVFATAALLNALDTRENGMLAVIVAGEEATAADIVQSPLHAALRALADPSIIRRQVTGTIAFPFSHPLHGKTAVEGRETLYLCREGLCSPPLTDPARIPETVNALRRG</sequence>
<organism evidence="2 3">
    <name type="scientific">Stappia taiwanensis</name>
    <dbReference type="NCBI Taxonomy" id="992267"/>
    <lineage>
        <taxon>Bacteria</taxon>
        <taxon>Pseudomonadati</taxon>
        <taxon>Pseudomonadota</taxon>
        <taxon>Alphaproteobacteria</taxon>
        <taxon>Hyphomicrobiales</taxon>
        <taxon>Stappiaceae</taxon>
        <taxon>Stappia</taxon>
    </lineage>
</organism>
<accession>A0A838XWJ0</accession>
<dbReference type="SUPFAM" id="SSF48208">
    <property type="entry name" value="Six-hairpin glycosidases"/>
    <property type="match status" value="1"/>
</dbReference>
<name>A0A838XWJ0_9HYPH</name>
<dbReference type="Gene3D" id="3.40.30.10">
    <property type="entry name" value="Glutaredoxin"/>
    <property type="match status" value="1"/>
</dbReference>
<comment type="caution">
    <text evidence="2">The sequence shown here is derived from an EMBL/GenBank/DDBJ whole genome shotgun (WGS) entry which is preliminary data.</text>
</comment>
<dbReference type="InterPro" id="IPR008928">
    <property type="entry name" value="6-hairpin_glycosidase_sf"/>
</dbReference>
<proteinExistence type="predicted"/>
<keyword evidence="3" id="KW-1185">Reference proteome</keyword>
<dbReference type="Gene3D" id="1.50.10.10">
    <property type="match status" value="1"/>
</dbReference>
<dbReference type="CDD" id="cd02955">
    <property type="entry name" value="SSP411"/>
    <property type="match status" value="1"/>
</dbReference>
<dbReference type="InterPro" id="IPR036249">
    <property type="entry name" value="Thioredoxin-like_sf"/>
</dbReference>
<dbReference type="GO" id="GO:0005975">
    <property type="term" value="P:carbohydrate metabolic process"/>
    <property type="evidence" value="ECO:0007669"/>
    <property type="project" value="InterPro"/>
</dbReference>
<evidence type="ECO:0000259" key="1">
    <source>
        <dbReference type="Pfam" id="PF03190"/>
    </source>
</evidence>
<dbReference type="InterPro" id="IPR024705">
    <property type="entry name" value="Ssp411"/>
</dbReference>
<dbReference type="RefSeq" id="WP_181761147.1">
    <property type="nucleotide sequence ID" value="NZ_BMCR01000011.1"/>
</dbReference>
<dbReference type="AlphaFoldDB" id="A0A838XWJ0"/>
<protein>
    <submittedName>
        <fullName evidence="2">Thioredoxin domain-containing protein</fullName>
    </submittedName>
</protein>
<dbReference type="InterPro" id="IPR012341">
    <property type="entry name" value="6hp_glycosidase-like_sf"/>
</dbReference>
<dbReference type="EMBL" id="JACEON010000014">
    <property type="protein sequence ID" value="MBA4612958.1"/>
    <property type="molecule type" value="Genomic_DNA"/>
</dbReference>
<reference evidence="2 3" key="1">
    <citation type="submission" date="2020-07" db="EMBL/GenBank/DDBJ databases">
        <authorList>
            <person name="Li M."/>
        </authorList>
    </citation>
    <scope>NUCLEOTIDE SEQUENCE [LARGE SCALE GENOMIC DNA]</scope>
    <source>
        <strain evidence="2 3">DSM 23284</strain>
    </source>
</reference>
<dbReference type="SUPFAM" id="SSF52833">
    <property type="entry name" value="Thioredoxin-like"/>
    <property type="match status" value="1"/>
</dbReference>
<dbReference type="PANTHER" id="PTHR42899">
    <property type="entry name" value="SPERMATOGENESIS-ASSOCIATED PROTEIN 20"/>
    <property type="match status" value="1"/>
</dbReference>
<dbReference type="Pfam" id="PF03190">
    <property type="entry name" value="Thioredox_DsbH"/>
    <property type="match status" value="1"/>
</dbReference>
<reference evidence="2 3" key="2">
    <citation type="submission" date="2020-08" db="EMBL/GenBank/DDBJ databases">
        <title>Stappia taiwanensis sp. nov., isolated from a coastal thermal spring.</title>
        <authorList>
            <person name="Kampfer P."/>
        </authorList>
    </citation>
    <scope>NUCLEOTIDE SEQUENCE [LARGE SCALE GENOMIC DNA]</scope>
    <source>
        <strain evidence="2 3">DSM 23284</strain>
    </source>
</reference>
<gene>
    <name evidence="2" type="ORF">H1W37_14945</name>
</gene>
<dbReference type="InterPro" id="IPR004879">
    <property type="entry name" value="Ssp411-like_TRX"/>
</dbReference>
<feature type="domain" description="Spermatogenesis-associated protein 20-like TRX" evidence="1">
    <location>
        <begin position="4"/>
        <end position="164"/>
    </location>
</feature>